<dbReference type="EMBL" id="JAUEPS010000003">
    <property type="protein sequence ID" value="KAK0466863.1"/>
    <property type="molecule type" value="Genomic_DNA"/>
</dbReference>
<evidence type="ECO:0000313" key="3">
    <source>
        <dbReference type="Proteomes" id="UP001175211"/>
    </source>
</evidence>
<reference evidence="2" key="1">
    <citation type="submission" date="2023-06" db="EMBL/GenBank/DDBJ databases">
        <authorList>
            <consortium name="Lawrence Berkeley National Laboratory"/>
            <person name="Ahrendt S."/>
            <person name="Sahu N."/>
            <person name="Indic B."/>
            <person name="Wong-Bajracharya J."/>
            <person name="Merenyi Z."/>
            <person name="Ke H.-M."/>
            <person name="Monk M."/>
            <person name="Kocsube S."/>
            <person name="Drula E."/>
            <person name="Lipzen A."/>
            <person name="Balint B."/>
            <person name="Henrissat B."/>
            <person name="Andreopoulos B."/>
            <person name="Martin F.M."/>
            <person name="Harder C.B."/>
            <person name="Rigling D."/>
            <person name="Ford K.L."/>
            <person name="Foster G.D."/>
            <person name="Pangilinan J."/>
            <person name="Papanicolaou A."/>
            <person name="Barry K."/>
            <person name="LaButti K."/>
            <person name="Viragh M."/>
            <person name="Koriabine M."/>
            <person name="Yan M."/>
            <person name="Riley R."/>
            <person name="Champramary S."/>
            <person name="Plett K.L."/>
            <person name="Tsai I.J."/>
            <person name="Slot J."/>
            <person name="Sipos G."/>
            <person name="Plett J."/>
            <person name="Nagy L.G."/>
            <person name="Grigoriev I.V."/>
        </authorList>
    </citation>
    <scope>NUCLEOTIDE SEQUENCE</scope>
    <source>
        <strain evidence="2">CCBAS 213</strain>
    </source>
</reference>
<dbReference type="GeneID" id="85364110"/>
<feature type="transmembrane region" description="Helical" evidence="1">
    <location>
        <begin position="12"/>
        <end position="29"/>
    </location>
</feature>
<gene>
    <name evidence="2" type="ORF">EV420DRAFT_1758778</name>
</gene>
<sequence>MITNNQLIQTTGYLIAIAFAMVLSVTVFIKDILALITFRTSSPAAAEYPRIAVMVKVEVTTTHYSTTEPSSSVLSDSTLIEVSSECYSSTRIGKRNCLS</sequence>
<dbReference type="RefSeq" id="XP_060337455.1">
    <property type="nucleotide sequence ID" value="XM_060480562.1"/>
</dbReference>
<organism evidence="2 3">
    <name type="scientific">Armillaria tabescens</name>
    <name type="common">Ringless honey mushroom</name>
    <name type="synonym">Agaricus tabescens</name>
    <dbReference type="NCBI Taxonomy" id="1929756"/>
    <lineage>
        <taxon>Eukaryota</taxon>
        <taxon>Fungi</taxon>
        <taxon>Dikarya</taxon>
        <taxon>Basidiomycota</taxon>
        <taxon>Agaricomycotina</taxon>
        <taxon>Agaricomycetes</taxon>
        <taxon>Agaricomycetidae</taxon>
        <taxon>Agaricales</taxon>
        <taxon>Marasmiineae</taxon>
        <taxon>Physalacriaceae</taxon>
        <taxon>Desarmillaria</taxon>
    </lineage>
</organism>
<proteinExistence type="predicted"/>
<dbReference type="AlphaFoldDB" id="A0AA39NJL9"/>
<evidence type="ECO:0000256" key="1">
    <source>
        <dbReference type="SAM" id="Phobius"/>
    </source>
</evidence>
<comment type="caution">
    <text evidence="2">The sequence shown here is derived from an EMBL/GenBank/DDBJ whole genome shotgun (WGS) entry which is preliminary data.</text>
</comment>
<name>A0AA39NJL9_ARMTA</name>
<accession>A0AA39NJL9</accession>
<keyword evidence="1" id="KW-1133">Transmembrane helix</keyword>
<evidence type="ECO:0000313" key="2">
    <source>
        <dbReference type="EMBL" id="KAK0466863.1"/>
    </source>
</evidence>
<keyword evidence="1" id="KW-0472">Membrane</keyword>
<keyword evidence="1" id="KW-0812">Transmembrane</keyword>
<keyword evidence="3" id="KW-1185">Reference proteome</keyword>
<protein>
    <submittedName>
        <fullName evidence="2">Uncharacterized protein</fullName>
    </submittedName>
</protein>
<dbReference type="Proteomes" id="UP001175211">
    <property type="component" value="Unassembled WGS sequence"/>
</dbReference>